<sequence>MMTDLNGKVIIVTGAGVAESEERLHYSYQQKVHPL</sequence>
<evidence type="ECO:0000313" key="1">
    <source>
        <dbReference type="EMBL" id="CAH0295058.1"/>
    </source>
</evidence>
<proteinExistence type="predicted"/>
<dbReference type="AlphaFoldDB" id="A0A9W4L4J6"/>
<dbReference type="Proteomes" id="UP000789326">
    <property type="component" value="Unassembled WGS sequence"/>
</dbReference>
<dbReference type="EMBL" id="CAKKMG010000093">
    <property type="protein sequence ID" value="CAH0295058.1"/>
    <property type="molecule type" value="Genomic_DNA"/>
</dbReference>
<reference evidence="1" key="1">
    <citation type="submission" date="2021-11" db="EMBL/GenBank/DDBJ databases">
        <authorList>
            <person name="Bulgarelli D."/>
        </authorList>
    </citation>
    <scope>NUCLEOTIDE SEQUENCE</scope>
    <source>
        <strain evidence="1">Bi133</strain>
    </source>
</reference>
<accession>A0A9W4L4J6</accession>
<evidence type="ECO:0000313" key="2">
    <source>
        <dbReference type="Proteomes" id="UP000789326"/>
    </source>
</evidence>
<comment type="caution">
    <text evidence="1">The sequence shown here is derived from an EMBL/GenBank/DDBJ whole genome shotgun (WGS) entry which is preliminary data.</text>
</comment>
<organism evidence="1 2">
    <name type="scientific">Peribacillus simplex</name>
    <dbReference type="NCBI Taxonomy" id="1478"/>
    <lineage>
        <taxon>Bacteria</taxon>
        <taxon>Bacillati</taxon>
        <taxon>Bacillota</taxon>
        <taxon>Bacilli</taxon>
        <taxon>Bacillales</taxon>
        <taxon>Bacillaceae</taxon>
        <taxon>Peribacillus</taxon>
    </lineage>
</organism>
<name>A0A9W4L4J6_9BACI</name>
<gene>
    <name evidence="1" type="ORF">SRABI133_04370</name>
</gene>
<protein>
    <submittedName>
        <fullName evidence="1">Uncharacterized protein</fullName>
    </submittedName>
</protein>